<gene>
    <name evidence="2" type="ORF">ACHAW5_009445</name>
</gene>
<dbReference type="AlphaFoldDB" id="A0ABD3QZH3"/>
<dbReference type="EMBL" id="JALLAZ020000032">
    <property type="protein sequence ID" value="KAL3805439.1"/>
    <property type="molecule type" value="Genomic_DNA"/>
</dbReference>
<evidence type="ECO:0000256" key="1">
    <source>
        <dbReference type="SAM" id="MobiDB-lite"/>
    </source>
</evidence>
<proteinExistence type="predicted"/>
<accession>A0ABD3QZH3</accession>
<feature type="region of interest" description="Disordered" evidence="1">
    <location>
        <begin position="1"/>
        <end position="45"/>
    </location>
</feature>
<name>A0ABD3QZH3_9STRA</name>
<evidence type="ECO:0000313" key="2">
    <source>
        <dbReference type="EMBL" id="KAL3805439.1"/>
    </source>
</evidence>
<organism evidence="2 3">
    <name type="scientific">Stephanodiscus triporus</name>
    <dbReference type="NCBI Taxonomy" id="2934178"/>
    <lineage>
        <taxon>Eukaryota</taxon>
        <taxon>Sar</taxon>
        <taxon>Stramenopiles</taxon>
        <taxon>Ochrophyta</taxon>
        <taxon>Bacillariophyta</taxon>
        <taxon>Coscinodiscophyceae</taxon>
        <taxon>Thalassiosirophycidae</taxon>
        <taxon>Stephanodiscales</taxon>
        <taxon>Stephanodiscaceae</taxon>
        <taxon>Stephanodiscus</taxon>
    </lineage>
</organism>
<keyword evidence="3" id="KW-1185">Reference proteome</keyword>
<comment type="caution">
    <text evidence="2">The sequence shown here is derived from an EMBL/GenBank/DDBJ whole genome shotgun (WGS) entry which is preliminary data.</text>
</comment>
<dbReference type="Proteomes" id="UP001530315">
    <property type="component" value="Unassembled WGS sequence"/>
</dbReference>
<protein>
    <submittedName>
        <fullName evidence="2">Uncharacterized protein</fullName>
    </submittedName>
</protein>
<sequence length="685" mass="75678">MKTTNDDARSCGSKKRPCPSRTTKDDDGVEISGDNPARHCQVSSKSRPLSLLATCALDRGDIKNQHQLRSPPSDSVEGGNMRLFNHDSNSPRTIGHNIPTDDGLPTQNTLPLRGTNPPMVQMACIQPDGMLHRGQSNPNTAMFNPQYLFNYAELVNILQESISQGNAATANLAYNCSQALIMPVNNSMLGIAAAPNMHKQGEDPLQLPNQGRWHTSDWSGGYRSLSTHAGSYPQYQSHETSPNNAVLECNINNPCSVGTSITPAENHPQQEQQSNSRKLSAVTHPNGNALNTERQYLSPSTNGVPREDYSVEMNHGNFTNGSTQSFHHSSAIARNLAGAVPIPPNQILQAQQLIPNRRCISLWTPEDDERLSTQQCWLRKQIETFPASTRDVGARGRNRLLDIGQVGIRCIHCKNLPPEGRGKGSSYFPASIKSIYQSAQNLLSFHFKEDTCPLIPPRFLQEMRDAGETSAICPQMAPKAGKSRAGGGKAFWEAMAASRTGLVDTTVGIRYRDDAPSYQQLALVDENDTTMSCFPESSVLTHIEDKGKVTDFCFILMSQFLPYCSQVSMSTSDMVEWESDLENEEPMHAIGIVCRFCRGVSDDGKRSKGIFLSSKADTMMRNKNLARIYNHLICCGPDDVKTKLKQAKNVHLPQSDRLRKGWKKQFFESVCERLMQALYGDDGSD</sequence>
<evidence type="ECO:0000313" key="3">
    <source>
        <dbReference type="Proteomes" id="UP001530315"/>
    </source>
</evidence>
<reference evidence="2 3" key="1">
    <citation type="submission" date="2024-10" db="EMBL/GenBank/DDBJ databases">
        <title>Updated reference genomes for cyclostephanoid diatoms.</title>
        <authorList>
            <person name="Roberts W.R."/>
            <person name="Alverson A.J."/>
        </authorList>
    </citation>
    <scope>NUCLEOTIDE SEQUENCE [LARGE SCALE GENOMIC DNA]</scope>
    <source>
        <strain evidence="2 3">AJA276-08</strain>
    </source>
</reference>